<sequence length="155" mass="17183">MCEPAERKQTIQVQVNVTNSHGGKLRFKLCTKGRLNRPVKQSCFDEYPLTIGGRNSKVVQLTTPYGSSEVLNLSVKLPFGITCKHCVLQMTNTAKEFEPSAVMFRNCADIAIKGTAKTSMAGGPPLEQPPSAFDLHTRSGFGSGYEEQKQYRFYD</sequence>
<evidence type="ECO:0000313" key="4">
    <source>
        <dbReference type="Proteomes" id="UP000324222"/>
    </source>
</evidence>
<dbReference type="EMBL" id="VSRR010012238">
    <property type="protein sequence ID" value="MPC54286.1"/>
    <property type="molecule type" value="Genomic_DNA"/>
</dbReference>
<proteinExistence type="predicted"/>
<dbReference type="OrthoDB" id="2342176at2759"/>
<dbReference type="InterPro" id="IPR004302">
    <property type="entry name" value="Cellulose/chitin-bd_N"/>
</dbReference>
<keyword evidence="4" id="KW-1185">Reference proteome</keyword>
<evidence type="ECO:0000256" key="1">
    <source>
        <dbReference type="SAM" id="MobiDB-lite"/>
    </source>
</evidence>
<feature type="domain" description="Chitin-binding type-4" evidence="2">
    <location>
        <begin position="6"/>
        <end position="110"/>
    </location>
</feature>
<organism evidence="3 4">
    <name type="scientific">Portunus trituberculatus</name>
    <name type="common">Swimming crab</name>
    <name type="synonym">Neptunus trituberculatus</name>
    <dbReference type="NCBI Taxonomy" id="210409"/>
    <lineage>
        <taxon>Eukaryota</taxon>
        <taxon>Metazoa</taxon>
        <taxon>Ecdysozoa</taxon>
        <taxon>Arthropoda</taxon>
        <taxon>Crustacea</taxon>
        <taxon>Multicrustacea</taxon>
        <taxon>Malacostraca</taxon>
        <taxon>Eumalacostraca</taxon>
        <taxon>Eucarida</taxon>
        <taxon>Decapoda</taxon>
        <taxon>Pleocyemata</taxon>
        <taxon>Brachyura</taxon>
        <taxon>Eubrachyura</taxon>
        <taxon>Portunoidea</taxon>
        <taxon>Portunidae</taxon>
        <taxon>Portuninae</taxon>
        <taxon>Portunus</taxon>
    </lineage>
</organism>
<dbReference type="Proteomes" id="UP000324222">
    <property type="component" value="Unassembled WGS sequence"/>
</dbReference>
<feature type="region of interest" description="Disordered" evidence="1">
    <location>
        <begin position="118"/>
        <end position="141"/>
    </location>
</feature>
<name>A0A5B7G9Y0_PORTR</name>
<protein>
    <recommendedName>
        <fullName evidence="2">Chitin-binding type-4 domain-containing protein</fullName>
    </recommendedName>
</protein>
<comment type="caution">
    <text evidence="3">The sequence shown here is derived from an EMBL/GenBank/DDBJ whole genome shotgun (WGS) entry which is preliminary data.</text>
</comment>
<accession>A0A5B7G9Y0</accession>
<evidence type="ECO:0000259" key="2">
    <source>
        <dbReference type="Pfam" id="PF03067"/>
    </source>
</evidence>
<dbReference type="AlphaFoldDB" id="A0A5B7G9Y0"/>
<gene>
    <name evidence="3" type="ORF">E2C01_048196</name>
</gene>
<dbReference type="Pfam" id="PF03067">
    <property type="entry name" value="LPMO_10"/>
    <property type="match status" value="1"/>
</dbReference>
<reference evidence="3 4" key="1">
    <citation type="submission" date="2019-05" db="EMBL/GenBank/DDBJ databases">
        <title>Another draft genome of Portunus trituberculatus and its Hox gene families provides insights of decapod evolution.</title>
        <authorList>
            <person name="Jeong J.-H."/>
            <person name="Song I."/>
            <person name="Kim S."/>
            <person name="Choi T."/>
            <person name="Kim D."/>
            <person name="Ryu S."/>
            <person name="Kim W."/>
        </authorList>
    </citation>
    <scope>NUCLEOTIDE SEQUENCE [LARGE SCALE GENOMIC DNA]</scope>
    <source>
        <tissue evidence="3">Muscle</tissue>
    </source>
</reference>
<evidence type="ECO:0000313" key="3">
    <source>
        <dbReference type="EMBL" id="MPC54286.1"/>
    </source>
</evidence>